<dbReference type="PANTHER" id="PTHR33083:SF68">
    <property type="entry name" value="SENESCENCE REGULATOR"/>
    <property type="match status" value="1"/>
</dbReference>
<sequence length="166" mass="18312">MEEFNGGYGREETEKDGDFEEEDVWGYVKERDSSSSSSSRVTIPRGKSSSSSSTSNKSMLQKLSGPVNIPEWSKNTNNKKSRRVSNSITHHCSSPSSPVAYTDNNGGEVEEDGDGIMVPPHEYIARRVARNKIASFSMMEGVGRTLKGRDLSKLRNAILTKTGFLE</sequence>
<evidence type="ECO:0000256" key="1">
    <source>
        <dbReference type="ARBA" id="ARBA00034773"/>
    </source>
</evidence>
<dbReference type="OMA" id="EEDVWGY"/>
<dbReference type="Proteomes" id="UP000222542">
    <property type="component" value="Unassembled WGS sequence"/>
</dbReference>
<feature type="region of interest" description="Disordered" evidence="2">
    <location>
        <begin position="1"/>
        <end position="115"/>
    </location>
</feature>
<dbReference type="GO" id="GO:0010150">
    <property type="term" value="P:leaf senescence"/>
    <property type="evidence" value="ECO:0007669"/>
    <property type="project" value="UniProtKB-ARBA"/>
</dbReference>
<name>A0A2G3A963_CAPAN</name>
<dbReference type="EMBL" id="AYRZ02000002">
    <property type="protein sequence ID" value="PHT90713.1"/>
    <property type="molecule type" value="Genomic_DNA"/>
</dbReference>
<gene>
    <name evidence="3" type="ORF">T459_05826</name>
</gene>
<accession>A0A2G3A963</accession>
<dbReference type="STRING" id="4072.A0A2G3A963"/>
<organism evidence="3 4">
    <name type="scientific">Capsicum annuum</name>
    <name type="common">Capsicum pepper</name>
    <dbReference type="NCBI Taxonomy" id="4072"/>
    <lineage>
        <taxon>Eukaryota</taxon>
        <taxon>Viridiplantae</taxon>
        <taxon>Streptophyta</taxon>
        <taxon>Embryophyta</taxon>
        <taxon>Tracheophyta</taxon>
        <taxon>Spermatophyta</taxon>
        <taxon>Magnoliopsida</taxon>
        <taxon>eudicotyledons</taxon>
        <taxon>Gunneridae</taxon>
        <taxon>Pentapetalae</taxon>
        <taxon>asterids</taxon>
        <taxon>lamiids</taxon>
        <taxon>Solanales</taxon>
        <taxon>Solanaceae</taxon>
        <taxon>Solanoideae</taxon>
        <taxon>Capsiceae</taxon>
        <taxon>Capsicum</taxon>
    </lineage>
</organism>
<feature type="compositionally biased region" description="Polar residues" evidence="2">
    <location>
        <begin position="84"/>
        <end position="99"/>
    </location>
</feature>
<proteinExistence type="inferred from homology"/>
<comment type="caution">
    <text evidence="3">The sequence shown here is derived from an EMBL/GenBank/DDBJ whole genome shotgun (WGS) entry which is preliminary data.</text>
</comment>
<evidence type="ECO:0008006" key="5">
    <source>
        <dbReference type="Google" id="ProtNLM"/>
    </source>
</evidence>
<evidence type="ECO:0000313" key="3">
    <source>
        <dbReference type="EMBL" id="PHT90713.1"/>
    </source>
</evidence>
<protein>
    <recommendedName>
        <fullName evidence="5">Senescence regulator</fullName>
    </recommendedName>
</protein>
<dbReference type="InterPro" id="IPR007608">
    <property type="entry name" value="Senescence_reg_S40"/>
</dbReference>
<reference evidence="3 4" key="1">
    <citation type="journal article" date="2014" name="Nat. Genet.">
        <title>Genome sequence of the hot pepper provides insights into the evolution of pungency in Capsicum species.</title>
        <authorList>
            <person name="Kim S."/>
            <person name="Park M."/>
            <person name="Yeom S.I."/>
            <person name="Kim Y.M."/>
            <person name="Lee J.M."/>
            <person name="Lee H.A."/>
            <person name="Seo E."/>
            <person name="Choi J."/>
            <person name="Cheong K."/>
            <person name="Kim K.T."/>
            <person name="Jung K."/>
            <person name="Lee G.W."/>
            <person name="Oh S.K."/>
            <person name="Bae C."/>
            <person name="Kim S.B."/>
            <person name="Lee H.Y."/>
            <person name="Kim S.Y."/>
            <person name="Kim M.S."/>
            <person name="Kang B.C."/>
            <person name="Jo Y.D."/>
            <person name="Yang H.B."/>
            <person name="Jeong H.J."/>
            <person name="Kang W.H."/>
            <person name="Kwon J.K."/>
            <person name="Shin C."/>
            <person name="Lim J.Y."/>
            <person name="Park J.H."/>
            <person name="Huh J.H."/>
            <person name="Kim J.S."/>
            <person name="Kim B.D."/>
            <person name="Cohen O."/>
            <person name="Paran I."/>
            <person name="Suh M.C."/>
            <person name="Lee S.B."/>
            <person name="Kim Y.K."/>
            <person name="Shin Y."/>
            <person name="Noh S.J."/>
            <person name="Park J."/>
            <person name="Seo Y.S."/>
            <person name="Kwon S.Y."/>
            <person name="Kim H.A."/>
            <person name="Park J.M."/>
            <person name="Kim H.J."/>
            <person name="Choi S.B."/>
            <person name="Bosland P.W."/>
            <person name="Reeves G."/>
            <person name="Jo S.H."/>
            <person name="Lee B.W."/>
            <person name="Cho H.T."/>
            <person name="Choi H.S."/>
            <person name="Lee M.S."/>
            <person name="Yu Y."/>
            <person name="Do Choi Y."/>
            <person name="Park B.S."/>
            <person name="van Deynze A."/>
            <person name="Ashrafi H."/>
            <person name="Hill T."/>
            <person name="Kim W.T."/>
            <person name="Pai H.S."/>
            <person name="Ahn H.K."/>
            <person name="Yeam I."/>
            <person name="Giovannoni J.J."/>
            <person name="Rose J.K."/>
            <person name="Sorensen I."/>
            <person name="Lee S.J."/>
            <person name="Kim R.W."/>
            <person name="Choi I.Y."/>
            <person name="Choi B.S."/>
            <person name="Lim J.S."/>
            <person name="Lee Y.H."/>
            <person name="Choi D."/>
        </authorList>
    </citation>
    <scope>NUCLEOTIDE SEQUENCE [LARGE SCALE GENOMIC DNA]</scope>
    <source>
        <strain evidence="4">cv. CM334</strain>
    </source>
</reference>
<feature type="compositionally biased region" description="Acidic residues" evidence="2">
    <location>
        <begin position="14"/>
        <end position="24"/>
    </location>
</feature>
<feature type="compositionally biased region" description="Low complexity" evidence="2">
    <location>
        <begin position="47"/>
        <end position="58"/>
    </location>
</feature>
<dbReference type="Gramene" id="PHT90713">
    <property type="protein sequence ID" value="PHT90713"/>
    <property type="gene ID" value="T459_05826"/>
</dbReference>
<evidence type="ECO:0000313" key="4">
    <source>
        <dbReference type="Proteomes" id="UP000222542"/>
    </source>
</evidence>
<evidence type="ECO:0000256" key="2">
    <source>
        <dbReference type="SAM" id="MobiDB-lite"/>
    </source>
</evidence>
<dbReference type="PANTHER" id="PTHR33083">
    <property type="entry name" value="EXPRESSED PROTEIN"/>
    <property type="match status" value="1"/>
</dbReference>
<dbReference type="Pfam" id="PF04520">
    <property type="entry name" value="Senescence_reg"/>
    <property type="match status" value="1"/>
</dbReference>
<keyword evidence="4" id="KW-1185">Reference proteome</keyword>
<dbReference type="AlphaFoldDB" id="A0A2G3A963"/>
<reference evidence="3 4" key="2">
    <citation type="journal article" date="2017" name="Genome Biol.">
        <title>New reference genome sequences of hot pepper reveal the massive evolution of plant disease-resistance genes by retroduplication.</title>
        <authorList>
            <person name="Kim S."/>
            <person name="Park J."/>
            <person name="Yeom S.I."/>
            <person name="Kim Y.M."/>
            <person name="Seo E."/>
            <person name="Kim K.T."/>
            <person name="Kim M.S."/>
            <person name="Lee J.M."/>
            <person name="Cheong K."/>
            <person name="Shin H.S."/>
            <person name="Kim S.B."/>
            <person name="Han K."/>
            <person name="Lee J."/>
            <person name="Park M."/>
            <person name="Lee H.A."/>
            <person name="Lee H.Y."/>
            <person name="Lee Y."/>
            <person name="Oh S."/>
            <person name="Lee J.H."/>
            <person name="Choi E."/>
            <person name="Choi E."/>
            <person name="Lee S.E."/>
            <person name="Jeon J."/>
            <person name="Kim H."/>
            <person name="Choi G."/>
            <person name="Song H."/>
            <person name="Lee J."/>
            <person name="Lee S.C."/>
            <person name="Kwon J.K."/>
            <person name="Lee H.Y."/>
            <person name="Koo N."/>
            <person name="Hong Y."/>
            <person name="Kim R.W."/>
            <person name="Kang W.H."/>
            <person name="Huh J.H."/>
            <person name="Kang B.C."/>
            <person name="Yang T.J."/>
            <person name="Lee Y.H."/>
            <person name="Bennetzen J.L."/>
            <person name="Choi D."/>
        </authorList>
    </citation>
    <scope>NUCLEOTIDE SEQUENCE [LARGE SCALE GENOMIC DNA]</scope>
    <source>
        <strain evidence="4">cv. CM334</strain>
    </source>
</reference>
<comment type="similarity">
    <text evidence="1">Belongs to the senescence regulator S40 family.</text>
</comment>